<evidence type="ECO:0000256" key="3">
    <source>
        <dbReference type="ARBA" id="ARBA00023163"/>
    </source>
</evidence>
<evidence type="ECO:0000313" key="6">
    <source>
        <dbReference type="EMBL" id="MFC4498041.1"/>
    </source>
</evidence>
<gene>
    <name evidence="6" type="ORF">ACFPIH_00670</name>
</gene>
<comment type="caution">
    <text evidence="6">The sequence shown here is derived from an EMBL/GenBank/DDBJ whole genome shotgun (WGS) entry which is preliminary data.</text>
</comment>
<name>A0ABV9AKB9_9ACTN</name>
<reference evidence="7" key="1">
    <citation type="journal article" date="2019" name="Int. J. Syst. Evol. Microbiol.">
        <title>The Global Catalogue of Microorganisms (GCM) 10K type strain sequencing project: providing services to taxonomists for standard genome sequencing and annotation.</title>
        <authorList>
            <consortium name="The Broad Institute Genomics Platform"/>
            <consortium name="The Broad Institute Genome Sequencing Center for Infectious Disease"/>
            <person name="Wu L."/>
            <person name="Ma J."/>
        </authorList>
    </citation>
    <scope>NUCLEOTIDE SEQUENCE [LARGE SCALE GENOMIC DNA]</scope>
    <source>
        <strain evidence="7">CGMCC 4.7177</strain>
    </source>
</reference>
<evidence type="ECO:0000256" key="2">
    <source>
        <dbReference type="ARBA" id="ARBA00023125"/>
    </source>
</evidence>
<feature type="domain" description="HTH araC/xylS-type" evidence="5">
    <location>
        <begin position="157"/>
        <end position="254"/>
    </location>
</feature>
<keyword evidence="2" id="KW-0238">DNA-binding</keyword>
<dbReference type="InterPro" id="IPR018060">
    <property type="entry name" value="HTH_AraC"/>
</dbReference>
<accession>A0ABV9AKB9</accession>
<dbReference type="InterPro" id="IPR050204">
    <property type="entry name" value="AraC_XylS_family_regulators"/>
</dbReference>
<evidence type="ECO:0000313" key="7">
    <source>
        <dbReference type="Proteomes" id="UP001595839"/>
    </source>
</evidence>
<evidence type="ECO:0000256" key="1">
    <source>
        <dbReference type="ARBA" id="ARBA00023015"/>
    </source>
</evidence>
<evidence type="ECO:0000259" key="5">
    <source>
        <dbReference type="PROSITE" id="PS01124"/>
    </source>
</evidence>
<keyword evidence="7" id="KW-1185">Reference proteome</keyword>
<organism evidence="6 7">
    <name type="scientific">Streptomyces vulcanius</name>
    <dbReference type="NCBI Taxonomy" id="1441876"/>
    <lineage>
        <taxon>Bacteria</taxon>
        <taxon>Bacillati</taxon>
        <taxon>Actinomycetota</taxon>
        <taxon>Actinomycetes</taxon>
        <taxon>Kitasatosporales</taxon>
        <taxon>Streptomycetaceae</taxon>
        <taxon>Streptomyces</taxon>
    </lineage>
</organism>
<feature type="region of interest" description="Disordered" evidence="4">
    <location>
        <begin position="131"/>
        <end position="150"/>
    </location>
</feature>
<dbReference type="SMART" id="SM00342">
    <property type="entry name" value="HTH_ARAC"/>
    <property type="match status" value="1"/>
</dbReference>
<feature type="compositionally biased region" description="Polar residues" evidence="4">
    <location>
        <begin position="141"/>
        <end position="150"/>
    </location>
</feature>
<dbReference type="Gene3D" id="1.10.10.60">
    <property type="entry name" value="Homeodomain-like"/>
    <property type="match status" value="1"/>
</dbReference>
<proteinExistence type="predicted"/>
<dbReference type="PANTHER" id="PTHR46796">
    <property type="entry name" value="HTH-TYPE TRANSCRIPTIONAL ACTIVATOR RHAS-RELATED"/>
    <property type="match status" value="1"/>
</dbReference>
<keyword evidence="1" id="KW-0805">Transcription regulation</keyword>
<dbReference type="PANTHER" id="PTHR46796:SF15">
    <property type="entry name" value="BLL1074 PROTEIN"/>
    <property type="match status" value="1"/>
</dbReference>
<dbReference type="RefSeq" id="WP_381166082.1">
    <property type="nucleotide sequence ID" value="NZ_JBHSFK010000001.1"/>
</dbReference>
<dbReference type="Proteomes" id="UP001595839">
    <property type="component" value="Unassembled WGS sequence"/>
</dbReference>
<evidence type="ECO:0000256" key="4">
    <source>
        <dbReference type="SAM" id="MobiDB-lite"/>
    </source>
</evidence>
<dbReference type="EMBL" id="JBHSFK010000001">
    <property type="protein sequence ID" value="MFC4498041.1"/>
    <property type="molecule type" value="Genomic_DNA"/>
</dbReference>
<keyword evidence="3" id="KW-0804">Transcription</keyword>
<sequence length="268" mass="28864">MTNSPADNSPAVPDALRPWIDGVEPMGVRDELPNAFTDVPDTATKVVVRFEESGRRETLVIGPRTRATYHVEGDRHVASCVRLRLAPGTLRPLLGAPAVGLVGQVVPLSGLPTAAARRFADALAQVGPDGLVVPPGGMPSSPRTAPSSDPSRMRLLCAAMAALSTRSDRAPAQVKDVARELSVSERQLRNLFTEDVGLSPKHYARIDRVRQVLTRAAEVSWAELAASTGYYDQSHMAADFRTLMGVPPRAFFTGRLPRATPCRTLRQA</sequence>
<dbReference type="Pfam" id="PF12833">
    <property type="entry name" value="HTH_18"/>
    <property type="match status" value="1"/>
</dbReference>
<protein>
    <submittedName>
        <fullName evidence="6">Helix-turn-helix domain-containing protein</fullName>
    </submittedName>
</protein>
<dbReference type="PROSITE" id="PS01124">
    <property type="entry name" value="HTH_ARAC_FAMILY_2"/>
    <property type="match status" value="1"/>
</dbReference>